<dbReference type="EMBL" id="MCGQ01000030">
    <property type="protein sequence ID" value="OXY91276.1"/>
    <property type="molecule type" value="Genomic_DNA"/>
</dbReference>
<dbReference type="InterPro" id="IPR001387">
    <property type="entry name" value="Cro/C1-type_HTH"/>
</dbReference>
<protein>
    <submittedName>
        <fullName evidence="3">Transcriptional regulator</fullName>
    </submittedName>
</protein>
<sequence length="311" mass="34427">MTREHSTDGGTELGRFLRARRARLTPAEAGLAAGFGLRRTPGLRREELATLAGISVDYYTRLERGKETRPSPSVVDALARALQLEDDEHEHLRSLATTAARSAPAPAAAPSRTVRPGTKLLLENLRPFPAYVVSRTNDLLAYNPGGLHLLAGIEDWPAKERNINRYVFLHPAARDLFDDWSNQLRGCVARLRALAGTEPDAPDLTRLAGELLVKSPDFARLWERYDVRARSHGRKTFHHPEVGDLTLGYQSMELEGTPGHRMLTYYAERNTPEYDALVLLDMLGSQPSPTGRTQTDRPAVTPQDDATTSSS</sequence>
<dbReference type="Proteomes" id="UP000215483">
    <property type="component" value="Unassembled WGS sequence"/>
</dbReference>
<dbReference type="Pfam" id="PF13560">
    <property type="entry name" value="HTH_31"/>
    <property type="match status" value="1"/>
</dbReference>
<feature type="domain" description="HTH cro/C1-type" evidence="2">
    <location>
        <begin position="42"/>
        <end position="89"/>
    </location>
</feature>
<dbReference type="Gene3D" id="1.10.260.40">
    <property type="entry name" value="lambda repressor-like DNA-binding domains"/>
    <property type="match status" value="1"/>
</dbReference>
<accession>A0A233S6I9</accession>
<organism evidence="3 4">
    <name type="scientific">Streptomyces diastatochromogenes</name>
    <dbReference type="NCBI Taxonomy" id="42236"/>
    <lineage>
        <taxon>Bacteria</taxon>
        <taxon>Bacillati</taxon>
        <taxon>Actinomycetota</taxon>
        <taxon>Actinomycetes</taxon>
        <taxon>Kitasatosporales</taxon>
        <taxon>Streptomycetaceae</taxon>
        <taxon>Streptomyces</taxon>
    </lineage>
</organism>
<dbReference type="CDD" id="cd00093">
    <property type="entry name" value="HTH_XRE"/>
    <property type="match status" value="1"/>
</dbReference>
<dbReference type="InterPro" id="IPR010982">
    <property type="entry name" value="Lambda_DNA-bd_dom_sf"/>
</dbReference>
<evidence type="ECO:0000313" key="4">
    <source>
        <dbReference type="Proteomes" id="UP000215483"/>
    </source>
</evidence>
<dbReference type="OrthoDB" id="3542608at2"/>
<proteinExistence type="predicted"/>
<evidence type="ECO:0000256" key="1">
    <source>
        <dbReference type="SAM" id="MobiDB-lite"/>
    </source>
</evidence>
<evidence type="ECO:0000259" key="2">
    <source>
        <dbReference type="PROSITE" id="PS50943"/>
    </source>
</evidence>
<dbReference type="Pfam" id="PF17765">
    <property type="entry name" value="MLTR_LBD"/>
    <property type="match status" value="1"/>
</dbReference>
<name>A0A233S6I9_STRDA</name>
<dbReference type="PANTHER" id="PTHR35010">
    <property type="entry name" value="BLL4672 PROTEIN-RELATED"/>
    <property type="match status" value="1"/>
</dbReference>
<dbReference type="SMART" id="SM00530">
    <property type="entry name" value="HTH_XRE"/>
    <property type="match status" value="1"/>
</dbReference>
<dbReference type="GO" id="GO:0003677">
    <property type="term" value="F:DNA binding"/>
    <property type="evidence" value="ECO:0007669"/>
    <property type="project" value="InterPro"/>
</dbReference>
<dbReference type="Gene3D" id="3.30.450.180">
    <property type="match status" value="1"/>
</dbReference>
<reference evidence="3 4" key="1">
    <citation type="submission" date="2016-07" db="EMBL/GenBank/DDBJ databases">
        <title>Draft genome of Streptomyces diastatochromogenes.</title>
        <authorList>
            <person name="Podduturi R."/>
            <person name="Lukassen M.B."/>
            <person name="Clausen N."/>
            <person name="Nielsen J.L."/>
            <person name="Jorgensen N.O."/>
        </authorList>
    </citation>
    <scope>NUCLEOTIDE SEQUENCE [LARGE SCALE GENOMIC DNA]</scope>
    <source>
        <strain evidence="3 4">DSM 40608</strain>
    </source>
</reference>
<dbReference type="SUPFAM" id="SSF47413">
    <property type="entry name" value="lambda repressor-like DNA-binding domains"/>
    <property type="match status" value="1"/>
</dbReference>
<evidence type="ECO:0000313" key="3">
    <source>
        <dbReference type="EMBL" id="OXY91276.1"/>
    </source>
</evidence>
<dbReference type="InterPro" id="IPR041413">
    <property type="entry name" value="MLTR_LBD"/>
</dbReference>
<dbReference type="PROSITE" id="PS50943">
    <property type="entry name" value="HTH_CROC1"/>
    <property type="match status" value="1"/>
</dbReference>
<feature type="region of interest" description="Disordered" evidence="1">
    <location>
        <begin position="283"/>
        <end position="311"/>
    </location>
</feature>
<dbReference type="AlphaFoldDB" id="A0A233S6I9"/>
<comment type="caution">
    <text evidence="3">The sequence shown here is derived from an EMBL/GenBank/DDBJ whole genome shotgun (WGS) entry which is preliminary data.</text>
</comment>
<dbReference type="PANTHER" id="PTHR35010:SF2">
    <property type="entry name" value="BLL4672 PROTEIN"/>
    <property type="match status" value="1"/>
</dbReference>
<dbReference type="RefSeq" id="WP_094220066.1">
    <property type="nucleotide sequence ID" value="NZ_MCGQ01000030.1"/>
</dbReference>
<gene>
    <name evidence="3" type="ORF">BEK98_30480</name>
</gene>
<keyword evidence="4" id="KW-1185">Reference proteome</keyword>